<comment type="pathway">
    <text evidence="1 9 14">Porphyrin-containing compound metabolism; protoporphyrin-IX biosynthesis; 5-aminolevulinate from L-glutamyl-tRNA(Glu): step 1/2.</text>
</comment>
<dbReference type="InterPro" id="IPR036291">
    <property type="entry name" value="NAD(P)-bd_dom_sf"/>
</dbReference>
<dbReference type="InterPro" id="IPR015895">
    <property type="entry name" value="4pyrrol_synth_GluRdtase_N"/>
</dbReference>
<comment type="function">
    <text evidence="9">Catalyzes the NADPH-dependent reduction of glutamyl-tRNA(Glu) to glutamate 1-semialdehyde (GSA).</text>
</comment>
<keyword evidence="6 9" id="KW-0627">Porphyrin biosynthesis</keyword>
<feature type="domain" description="Quinate/shikimate 5-dehydrogenase/glutamyl-tRNA reductase" evidence="16">
    <location>
        <begin position="173"/>
        <end position="306"/>
    </location>
</feature>
<feature type="binding site" evidence="9 11">
    <location>
        <begin position="116"/>
        <end position="118"/>
    </location>
    <ligand>
        <name>substrate</name>
    </ligand>
</feature>
<evidence type="ECO:0000313" key="18">
    <source>
        <dbReference type="EMBL" id="ADV64104.1"/>
    </source>
</evidence>
<evidence type="ECO:0000256" key="6">
    <source>
        <dbReference type="ARBA" id="ARBA00023244"/>
    </source>
</evidence>
<dbReference type="SUPFAM" id="SSF69742">
    <property type="entry name" value="Glutamyl tRNA-reductase catalytic, N-terminal domain"/>
    <property type="match status" value="1"/>
</dbReference>
<feature type="active site" description="Nucleophile" evidence="9 10">
    <location>
        <position position="50"/>
    </location>
</feature>
<evidence type="ECO:0000256" key="1">
    <source>
        <dbReference type="ARBA" id="ARBA00005059"/>
    </source>
</evidence>
<dbReference type="FunFam" id="3.30.460.30:FF:000001">
    <property type="entry name" value="Glutamyl-tRNA reductase"/>
    <property type="match status" value="1"/>
</dbReference>
<evidence type="ECO:0000256" key="5">
    <source>
        <dbReference type="ARBA" id="ARBA00023002"/>
    </source>
</evidence>
<dbReference type="eggNOG" id="COG0373">
    <property type="taxonomic scope" value="Bacteria"/>
</dbReference>
<feature type="binding site" evidence="9 12">
    <location>
        <begin position="191"/>
        <end position="196"/>
    </location>
    <ligand>
        <name>NADP(+)</name>
        <dbReference type="ChEBI" id="CHEBI:58349"/>
    </ligand>
</feature>
<dbReference type="PANTHER" id="PTHR43013">
    <property type="entry name" value="GLUTAMYL-TRNA REDUCTASE"/>
    <property type="match status" value="1"/>
</dbReference>
<evidence type="ECO:0000256" key="14">
    <source>
        <dbReference type="RuleBase" id="RU000584"/>
    </source>
</evidence>
<feature type="binding site" evidence="9 11">
    <location>
        <position position="111"/>
    </location>
    <ligand>
        <name>substrate</name>
    </ligand>
</feature>
<dbReference type="Pfam" id="PF01488">
    <property type="entry name" value="Shikimate_DH"/>
    <property type="match status" value="1"/>
</dbReference>
<dbReference type="UniPathway" id="UPA00251">
    <property type="reaction ID" value="UER00316"/>
</dbReference>
<dbReference type="HOGENOM" id="CLU_035113_2_2_0"/>
<dbReference type="AlphaFoldDB" id="E8QXR7"/>
<dbReference type="NCBIfam" id="TIGR01035">
    <property type="entry name" value="hemA"/>
    <property type="match status" value="1"/>
</dbReference>
<dbReference type="PROSITE" id="PS00747">
    <property type="entry name" value="GLUTR"/>
    <property type="match status" value="1"/>
</dbReference>
<dbReference type="OrthoDB" id="110209at2"/>
<dbReference type="EC" id="1.2.1.70" evidence="3 9"/>
<dbReference type="InParanoid" id="E8QXR7"/>
<dbReference type="PIRSF" id="PIRSF000445">
    <property type="entry name" value="4pyrrol_synth_GluRdtase"/>
    <property type="match status" value="1"/>
</dbReference>
<comment type="catalytic activity">
    <reaction evidence="7 9 14">
        <text>(S)-4-amino-5-oxopentanoate + tRNA(Glu) + NADP(+) = L-glutamyl-tRNA(Glu) + NADPH + H(+)</text>
        <dbReference type="Rhea" id="RHEA:12344"/>
        <dbReference type="Rhea" id="RHEA-COMP:9663"/>
        <dbReference type="Rhea" id="RHEA-COMP:9680"/>
        <dbReference type="ChEBI" id="CHEBI:15378"/>
        <dbReference type="ChEBI" id="CHEBI:57501"/>
        <dbReference type="ChEBI" id="CHEBI:57783"/>
        <dbReference type="ChEBI" id="CHEBI:58349"/>
        <dbReference type="ChEBI" id="CHEBI:78442"/>
        <dbReference type="ChEBI" id="CHEBI:78520"/>
        <dbReference type="EC" id="1.2.1.70"/>
    </reaction>
</comment>
<dbReference type="InterPro" id="IPR015896">
    <property type="entry name" value="4pyrrol_synth_GluRdtase_dimer"/>
</dbReference>
<evidence type="ECO:0000256" key="10">
    <source>
        <dbReference type="PIRSR" id="PIRSR000445-1"/>
    </source>
</evidence>
<dbReference type="Gene3D" id="3.40.50.720">
    <property type="entry name" value="NAD(P)-binding Rossmann-like Domain"/>
    <property type="match status" value="1"/>
</dbReference>
<evidence type="ECO:0000256" key="7">
    <source>
        <dbReference type="ARBA" id="ARBA00047464"/>
    </source>
</evidence>
<dbReference type="GO" id="GO:0008883">
    <property type="term" value="F:glutamyl-tRNA reductase activity"/>
    <property type="evidence" value="ECO:0007669"/>
    <property type="project" value="UniProtKB-UniRule"/>
</dbReference>
<name>E8QXR7_ISOPI</name>
<evidence type="ECO:0000256" key="12">
    <source>
        <dbReference type="PIRSR" id="PIRSR000445-3"/>
    </source>
</evidence>
<dbReference type="RefSeq" id="WP_013566392.1">
    <property type="nucleotide sequence ID" value="NC_014962.1"/>
</dbReference>
<dbReference type="GO" id="GO:0050661">
    <property type="term" value="F:NADP binding"/>
    <property type="evidence" value="ECO:0007669"/>
    <property type="project" value="InterPro"/>
</dbReference>
<keyword evidence="5 9" id="KW-0560">Oxidoreductase</keyword>
<dbReference type="STRING" id="575540.Isop_3547"/>
<dbReference type="InterPro" id="IPR018214">
    <property type="entry name" value="GluRdtase_CS"/>
</dbReference>
<sequence>MRFLALGVDHRSAPASVREALAFDGEKRERGLRHLVSEFPGLEAVVLSTCNRVELHLAADDLDGVPHRDEVARFLSRFHRCPLEFFVGHLRDYPDEQAVRHLFRVAASLESLVLGEGQILGQVKEAYQAAIHARTVGPILHSVFQNALRVGKKVREVTGLDQGKVSVASVAVDLARDVFDSFADKTVLVIGAGKMAELTLTHLAALKPGRVVIVNRNPERARLMAERFQGDPRPFDQLFNALVEADLVVSTTASDQPIVGLELFTRVQQARRNRLVLILDLAIPRDFDSSIGELDQVLLYNVDDLNGQAELNRRARRQGIEMAQAIIESETLACLNALRHQRAAGELQRMLGARFDEIRQRELERLFAARPDLSEADRQAIAHMTHRLQNQFLHQPRAALRSAVAETPHGDQPHPILTAVRHLFGLGPHRETVKPVG</sequence>
<dbReference type="FunFam" id="3.40.50.720:FF:000031">
    <property type="entry name" value="Glutamyl-tRNA reductase"/>
    <property type="match status" value="1"/>
</dbReference>
<dbReference type="FunCoup" id="E8QXR7">
    <property type="interactions" value="314"/>
</dbReference>
<dbReference type="HAMAP" id="MF_00087">
    <property type="entry name" value="Glu_tRNA_reductase"/>
    <property type="match status" value="1"/>
</dbReference>
<evidence type="ECO:0000259" key="17">
    <source>
        <dbReference type="Pfam" id="PF05201"/>
    </source>
</evidence>
<dbReference type="Gene3D" id="3.30.460.30">
    <property type="entry name" value="Glutamyl-tRNA reductase, N-terminal domain"/>
    <property type="match status" value="1"/>
</dbReference>
<accession>E8QXR7</accession>
<dbReference type="InterPro" id="IPR006151">
    <property type="entry name" value="Shikm_DH/Glu-tRNA_Rdtase"/>
</dbReference>
<dbReference type="InterPro" id="IPR036343">
    <property type="entry name" value="GluRdtase_N_sf"/>
</dbReference>
<comment type="subunit">
    <text evidence="9">Homodimer.</text>
</comment>
<keyword evidence="4 9" id="KW-0521">NADP</keyword>
<comment type="miscellaneous">
    <text evidence="9">During catalysis, the active site Cys acts as a nucleophile attacking the alpha-carbonyl group of tRNA-bound glutamate with the formation of a thioester intermediate between enzyme and glutamate, and the concomitant release of tRNA(Glu). The thioester intermediate is finally reduced by direct hydride transfer from NADPH, to form the product GSA.</text>
</comment>
<gene>
    <name evidence="9" type="primary">hemA</name>
    <name evidence="18" type="ordered locus">Isop_3547</name>
</gene>
<feature type="domain" description="Tetrapyrrole biosynthesis glutamyl-tRNA reductase dimerisation" evidence="15">
    <location>
        <begin position="323"/>
        <end position="426"/>
    </location>
</feature>
<proteinExistence type="inferred from homology"/>
<dbReference type="EMBL" id="CP002353">
    <property type="protein sequence ID" value="ADV64104.1"/>
    <property type="molecule type" value="Genomic_DNA"/>
</dbReference>
<evidence type="ECO:0000313" key="19">
    <source>
        <dbReference type="Proteomes" id="UP000008631"/>
    </source>
</evidence>
<feature type="domain" description="Glutamyl-tRNA reductase N-terminal" evidence="17">
    <location>
        <begin position="6"/>
        <end position="158"/>
    </location>
</feature>
<feature type="binding site" evidence="9 11">
    <location>
        <begin position="49"/>
        <end position="52"/>
    </location>
    <ligand>
        <name>substrate</name>
    </ligand>
</feature>
<comment type="domain">
    <text evidence="9">Possesses an unusual extended V-shaped dimeric structure with each monomer consisting of three distinct domains arranged along a curved 'spinal' alpha-helix. The N-terminal catalytic domain specifically recognizes the glutamate moiety of the substrate. The second domain is the NADPH-binding domain, and the third C-terminal domain is responsible for dimerization.</text>
</comment>
<protein>
    <recommendedName>
        <fullName evidence="8 9">Glutamyl-tRNA reductase</fullName>
        <shortName evidence="9">GluTR</shortName>
        <ecNumber evidence="3 9">1.2.1.70</ecNumber>
    </recommendedName>
</protein>
<dbReference type="InterPro" id="IPR000343">
    <property type="entry name" value="4pyrrol_synth_GluRdtase"/>
</dbReference>
<evidence type="ECO:0000256" key="2">
    <source>
        <dbReference type="ARBA" id="ARBA00005916"/>
    </source>
</evidence>
<organism evidence="18 19">
    <name type="scientific">Isosphaera pallida (strain ATCC 43644 / DSM 9630 / IS1B)</name>
    <dbReference type="NCBI Taxonomy" id="575540"/>
    <lineage>
        <taxon>Bacteria</taxon>
        <taxon>Pseudomonadati</taxon>
        <taxon>Planctomycetota</taxon>
        <taxon>Planctomycetia</taxon>
        <taxon>Isosphaerales</taxon>
        <taxon>Isosphaeraceae</taxon>
        <taxon>Isosphaera</taxon>
    </lineage>
</organism>
<dbReference type="Pfam" id="PF05201">
    <property type="entry name" value="GlutR_N"/>
    <property type="match status" value="1"/>
</dbReference>
<dbReference type="PANTHER" id="PTHR43013:SF1">
    <property type="entry name" value="GLUTAMYL-TRNA REDUCTASE"/>
    <property type="match status" value="1"/>
</dbReference>
<reference evidence="18 19" key="1">
    <citation type="journal article" date="2011" name="Stand. Genomic Sci.">
        <title>Complete genome sequence of Isosphaera pallida type strain (IS1B).</title>
        <authorList>
            <consortium name="US DOE Joint Genome Institute (JGI-PGF)"/>
            <person name="Goker M."/>
            <person name="Cleland D."/>
            <person name="Saunders E."/>
            <person name="Lapidus A."/>
            <person name="Nolan M."/>
            <person name="Lucas S."/>
            <person name="Hammon N."/>
            <person name="Deshpande S."/>
            <person name="Cheng J.F."/>
            <person name="Tapia R."/>
            <person name="Han C."/>
            <person name="Goodwin L."/>
            <person name="Pitluck S."/>
            <person name="Liolios K."/>
            <person name="Pagani I."/>
            <person name="Ivanova N."/>
            <person name="Mavromatis K."/>
            <person name="Pati A."/>
            <person name="Chen A."/>
            <person name="Palaniappan K."/>
            <person name="Land M."/>
            <person name="Hauser L."/>
            <person name="Chang Y.J."/>
            <person name="Jeffries C.D."/>
            <person name="Detter J.C."/>
            <person name="Beck B."/>
            <person name="Woyke T."/>
            <person name="Bristow J."/>
            <person name="Eisen J.A."/>
            <person name="Markowitz V."/>
            <person name="Hugenholtz P."/>
            <person name="Kyrpides N.C."/>
            <person name="Klenk H.P."/>
        </authorList>
    </citation>
    <scope>NUCLEOTIDE SEQUENCE [LARGE SCALE GENOMIC DNA]</scope>
    <source>
        <strain evidence="19">ATCC 43644 / DSM 9630 / IS1B</strain>
    </source>
</reference>
<dbReference type="GO" id="GO:0019353">
    <property type="term" value="P:protoporphyrinogen IX biosynthetic process from glutamate"/>
    <property type="evidence" value="ECO:0007669"/>
    <property type="project" value="TreeGrafter"/>
</dbReference>
<feature type="binding site" evidence="9 11">
    <location>
        <position position="122"/>
    </location>
    <ligand>
        <name>substrate</name>
    </ligand>
</feature>
<comment type="similarity">
    <text evidence="2 9 14">Belongs to the glutamyl-tRNA reductase family.</text>
</comment>
<dbReference type="Proteomes" id="UP000008631">
    <property type="component" value="Chromosome"/>
</dbReference>
<dbReference type="KEGG" id="ipa:Isop_3547"/>
<dbReference type="SUPFAM" id="SSF69075">
    <property type="entry name" value="Glutamyl tRNA-reductase dimerization domain"/>
    <property type="match status" value="1"/>
</dbReference>
<evidence type="ECO:0000259" key="15">
    <source>
        <dbReference type="Pfam" id="PF00745"/>
    </source>
</evidence>
<evidence type="ECO:0000259" key="16">
    <source>
        <dbReference type="Pfam" id="PF01488"/>
    </source>
</evidence>
<dbReference type="CDD" id="cd05213">
    <property type="entry name" value="NAD_bind_Glutamyl_tRNA_reduct"/>
    <property type="match status" value="1"/>
</dbReference>
<dbReference type="InterPro" id="IPR036453">
    <property type="entry name" value="GluRdtase_dimer_dom_sf"/>
</dbReference>
<evidence type="ECO:0000256" key="4">
    <source>
        <dbReference type="ARBA" id="ARBA00022857"/>
    </source>
</evidence>
<feature type="site" description="Important for activity" evidence="9 13">
    <location>
        <position position="101"/>
    </location>
</feature>
<evidence type="ECO:0000256" key="8">
    <source>
        <dbReference type="ARBA" id="ARBA00068659"/>
    </source>
</evidence>
<dbReference type="Pfam" id="PF00745">
    <property type="entry name" value="GlutR_dimer"/>
    <property type="match status" value="1"/>
</dbReference>
<evidence type="ECO:0000256" key="3">
    <source>
        <dbReference type="ARBA" id="ARBA00012970"/>
    </source>
</evidence>
<evidence type="ECO:0000256" key="11">
    <source>
        <dbReference type="PIRSR" id="PIRSR000445-2"/>
    </source>
</evidence>
<keyword evidence="19" id="KW-1185">Reference proteome</keyword>
<evidence type="ECO:0000256" key="13">
    <source>
        <dbReference type="PIRSR" id="PIRSR000445-4"/>
    </source>
</evidence>
<evidence type="ECO:0000256" key="9">
    <source>
        <dbReference type="HAMAP-Rule" id="MF_00087"/>
    </source>
</evidence>
<dbReference type="SUPFAM" id="SSF51735">
    <property type="entry name" value="NAD(P)-binding Rossmann-fold domains"/>
    <property type="match status" value="1"/>
</dbReference>